<dbReference type="SUPFAM" id="SSF51294">
    <property type="entry name" value="Hedgehog/intein (Hint) domain"/>
    <property type="match status" value="1"/>
</dbReference>
<reference evidence="1 2" key="1">
    <citation type="submission" date="2017-11" db="EMBL/GenBank/DDBJ databases">
        <title>Genomic Encyclopedia of Archaeal and Bacterial Type Strains, Phase II (KMG-II): From Individual Species to Whole Genera.</title>
        <authorList>
            <person name="Goeker M."/>
        </authorList>
    </citation>
    <scope>NUCLEOTIDE SEQUENCE [LARGE SCALE GENOMIC DNA]</scope>
    <source>
        <strain evidence="1 2">DSM 22413</strain>
    </source>
</reference>
<proteinExistence type="predicted"/>
<feature type="non-terminal residue" evidence="1">
    <location>
        <position position="1"/>
    </location>
</feature>
<gene>
    <name evidence="1" type="ORF">CLV34_2708</name>
</gene>
<protein>
    <submittedName>
        <fullName evidence="1">Intein</fullName>
    </submittedName>
</protein>
<dbReference type="Pfam" id="PF07591">
    <property type="entry name" value="PT-HINT"/>
    <property type="match status" value="1"/>
</dbReference>
<organism evidence="1 2">
    <name type="scientific">Luteimicrobium subarcticum</name>
    <dbReference type="NCBI Taxonomy" id="620910"/>
    <lineage>
        <taxon>Bacteria</taxon>
        <taxon>Bacillati</taxon>
        <taxon>Actinomycetota</taxon>
        <taxon>Actinomycetes</taxon>
        <taxon>Micrococcales</taxon>
        <taxon>Luteimicrobium</taxon>
    </lineage>
</organism>
<evidence type="ECO:0000313" key="2">
    <source>
        <dbReference type="Proteomes" id="UP000231586"/>
    </source>
</evidence>
<comment type="caution">
    <text evidence="1">The sequence shown here is derived from an EMBL/GenBank/DDBJ whole genome shotgun (WGS) entry which is preliminary data.</text>
</comment>
<sequence>INGQRVTTTDEHPFMVAGLGWIAARDLRAGDLLVTAADPTTPTATVRLDAVDIERADRAGAGETDSDVTVYNVHVHAHHSYYVLAGDTAVLVHNMGTHGARGLGEIRPTPMHYAKPGTKASRAYEYQRAHTGMFEFKVTGGGESVWADGIDGTTLVDAKYIETPSSSPYTGTAPDFVNASTIDEMRRYGAVIADDATSFESLRIVTNHPAGVEYFRGMLDDLGIPATVVLSP</sequence>
<dbReference type="InterPro" id="IPR036844">
    <property type="entry name" value="Hint_dom_sf"/>
</dbReference>
<name>A0A2M8W780_9MICO</name>
<dbReference type="CDD" id="cd00081">
    <property type="entry name" value="Hint"/>
    <property type="match status" value="1"/>
</dbReference>
<dbReference type="EMBL" id="PGTZ01000010">
    <property type="protein sequence ID" value="PJI86785.1"/>
    <property type="molecule type" value="Genomic_DNA"/>
</dbReference>
<evidence type="ECO:0000313" key="1">
    <source>
        <dbReference type="EMBL" id="PJI86785.1"/>
    </source>
</evidence>
<keyword evidence="2" id="KW-1185">Reference proteome</keyword>
<accession>A0A2M8W780</accession>
<dbReference type="AlphaFoldDB" id="A0A2M8W780"/>
<dbReference type="Proteomes" id="UP000231586">
    <property type="component" value="Unassembled WGS sequence"/>
</dbReference>
<dbReference type="Gene3D" id="2.170.16.10">
    <property type="entry name" value="Hedgehog/Intein (Hint) domain"/>
    <property type="match status" value="1"/>
</dbReference>
<dbReference type="RefSeq" id="WP_211289456.1">
    <property type="nucleotide sequence ID" value="NZ_PGTZ01000010.1"/>
</dbReference>